<dbReference type="RefSeq" id="XP_055883831.1">
    <property type="nucleotide sequence ID" value="XM_056027856.1"/>
</dbReference>
<dbReference type="Proteomes" id="UP001165740">
    <property type="component" value="Chromosome 4"/>
</dbReference>
<keyword evidence="1" id="KW-1185">Reference proteome</keyword>
<dbReference type="SUPFAM" id="SSF50494">
    <property type="entry name" value="Trypsin-like serine proteases"/>
    <property type="match status" value="1"/>
</dbReference>
<sequence length="335" mass="38299">MSLTEENQKATFQTNKYTTGAHEIHVYEGEEADLHQEKVDCQKNPDHKNFIPIDQFTMLHLPEGHRDQDLYELIRAVADIAVKVDVKMVSPNRPKLWPNKKHNYPFYDFRERTVPRSGTGEVDKVIKFIGGKGFDHNGAKLQRDTASCPCEKCRDSDVPSTEWWEIHVDTAAHVVYDELEARHASCRLFYNTKQSPKVTFDKCSIHYSNVEGDWCVLSHVTCNQKVGSKMHRKFLRWVQLRDKVYNASRSWGNLAFIVSHPHGCPKQVSIGSWTDNKEVSSYKEYILSTLTYTTGTCQGSSGATIHCVGHFWDHLHSGTYHPGPNYSGTGLELRI</sequence>
<organism evidence="1 2">
    <name type="scientific">Biomphalaria glabrata</name>
    <name type="common">Bloodfluke planorb</name>
    <name type="synonym">Freshwater snail</name>
    <dbReference type="NCBI Taxonomy" id="6526"/>
    <lineage>
        <taxon>Eukaryota</taxon>
        <taxon>Metazoa</taxon>
        <taxon>Spiralia</taxon>
        <taxon>Lophotrochozoa</taxon>
        <taxon>Mollusca</taxon>
        <taxon>Gastropoda</taxon>
        <taxon>Heterobranchia</taxon>
        <taxon>Euthyneura</taxon>
        <taxon>Panpulmonata</taxon>
        <taxon>Hygrophila</taxon>
        <taxon>Lymnaeoidea</taxon>
        <taxon>Planorbidae</taxon>
        <taxon>Biomphalaria</taxon>
    </lineage>
</organism>
<evidence type="ECO:0000313" key="1">
    <source>
        <dbReference type="Proteomes" id="UP001165740"/>
    </source>
</evidence>
<dbReference type="InterPro" id="IPR009003">
    <property type="entry name" value="Peptidase_S1_PA"/>
</dbReference>
<reference evidence="2" key="1">
    <citation type="submission" date="2025-08" db="UniProtKB">
        <authorList>
            <consortium name="RefSeq"/>
        </authorList>
    </citation>
    <scope>IDENTIFICATION</scope>
</reference>
<accession>A0A9W3A9I0</accession>
<proteinExistence type="predicted"/>
<name>A0A9W3A9I0_BIOGL</name>
<protein>
    <submittedName>
        <fullName evidence="2">Uncharacterized protein LOC106070918 isoform X2</fullName>
    </submittedName>
</protein>
<evidence type="ECO:0000313" key="2">
    <source>
        <dbReference type="RefSeq" id="XP_055883831.1"/>
    </source>
</evidence>
<dbReference type="AlphaFoldDB" id="A0A9W3A9I0"/>
<dbReference type="GeneID" id="106070918"/>
<gene>
    <name evidence="2" type="primary">LOC106070918</name>
</gene>